<dbReference type="GO" id="GO:0035598">
    <property type="term" value="F:tRNA (N(6)-L-threonylcarbamoyladenosine(37)-C(2))-methylthiotransferase activity"/>
    <property type="evidence" value="ECO:0007669"/>
    <property type="project" value="TreeGrafter"/>
</dbReference>
<dbReference type="PANTHER" id="PTHR11918">
    <property type="entry name" value="RADICAL SAM PROTEINS"/>
    <property type="match status" value="1"/>
</dbReference>
<comment type="cofactor">
    <cofactor evidence="1">
        <name>[4Fe-4S] cluster</name>
        <dbReference type="ChEBI" id="CHEBI:49883"/>
    </cofactor>
</comment>
<dbReference type="InterPro" id="IPR023404">
    <property type="entry name" value="rSAM_horseshoe"/>
</dbReference>
<proteinExistence type="predicted"/>
<keyword evidence="7" id="KW-0411">Iron-sulfur</keyword>
<dbReference type="InterPro" id="IPR038135">
    <property type="entry name" value="Methylthiotransferase_N_sf"/>
</dbReference>
<dbReference type="EMBL" id="CP021255">
    <property type="protein sequence ID" value="AVD71794.1"/>
    <property type="molecule type" value="Genomic_DNA"/>
</dbReference>
<evidence type="ECO:0000259" key="9">
    <source>
        <dbReference type="PROSITE" id="PS51918"/>
    </source>
</evidence>
<keyword evidence="5" id="KW-0479">Metal-binding</keyword>
<evidence type="ECO:0000259" key="8">
    <source>
        <dbReference type="PROSITE" id="PS51449"/>
    </source>
</evidence>
<dbReference type="InterPro" id="IPR006467">
    <property type="entry name" value="MiaB-like_bact"/>
</dbReference>
<keyword evidence="4" id="KW-0949">S-adenosyl-L-methionine</keyword>
<evidence type="ECO:0000313" key="10">
    <source>
        <dbReference type="EMBL" id="AVD71794.1"/>
    </source>
</evidence>
<protein>
    <submittedName>
        <fullName evidence="10">tRNA (N(6)-L-threonylcarbamoyladenosine(37)-C(2))-methylthiotransferase MtaB</fullName>
    </submittedName>
</protein>
<keyword evidence="11" id="KW-1185">Reference proteome</keyword>
<dbReference type="SFLD" id="SFLDG01082">
    <property type="entry name" value="B12-binding_domain_containing"/>
    <property type="match status" value="1"/>
</dbReference>
<dbReference type="InterPro" id="IPR005839">
    <property type="entry name" value="Methylthiotransferase"/>
</dbReference>
<evidence type="ECO:0000256" key="1">
    <source>
        <dbReference type="ARBA" id="ARBA00001966"/>
    </source>
</evidence>
<dbReference type="KEGG" id="deo:CAY53_10230"/>
<keyword evidence="6" id="KW-0408">Iron</keyword>
<dbReference type="AlphaFoldDB" id="A0A2L1GQ93"/>
<dbReference type="Pfam" id="PF00919">
    <property type="entry name" value="UPF0004"/>
    <property type="match status" value="1"/>
</dbReference>
<dbReference type="OrthoDB" id="9805215at2"/>
<organism evidence="10 11">
    <name type="scientific">Desulfobulbus oralis</name>
    <dbReference type="NCBI Taxonomy" id="1986146"/>
    <lineage>
        <taxon>Bacteria</taxon>
        <taxon>Pseudomonadati</taxon>
        <taxon>Thermodesulfobacteriota</taxon>
        <taxon>Desulfobulbia</taxon>
        <taxon>Desulfobulbales</taxon>
        <taxon>Desulfobulbaceae</taxon>
        <taxon>Desulfobulbus</taxon>
    </lineage>
</organism>
<keyword evidence="3 10" id="KW-0808">Transferase</keyword>
<feature type="domain" description="Radical SAM core" evidence="9">
    <location>
        <begin position="136"/>
        <end position="366"/>
    </location>
</feature>
<dbReference type="InterPro" id="IPR007197">
    <property type="entry name" value="rSAM"/>
</dbReference>
<dbReference type="Gene3D" id="3.80.30.20">
    <property type="entry name" value="tm_1862 like domain"/>
    <property type="match status" value="1"/>
</dbReference>
<gene>
    <name evidence="10" type="ORF">CAY53_10230</name>
</gene>
<dbReference type="CDD" id="cd01335">
    <property type="entry name" value="Radical_SAM"/>
    <property type="match status" value="1"/>
</dbReference>
<sequence>MKIRVAITTLGCKVNQVESAALDNAFAAAGCALVDFREQADIYVVNSCAVTARAGQQSRQVLRNALRRNPEARVLITGCYAQIAADTLRAIDPRVLLIGNSHKEELVAVALGRAPAPALVPMAEKQGVFALPVRHFPGHSRAFLRIQDGCSNFCSYCIVPYTRGRSRSLPLQQVMQQAGLFAEAGYREIVVTGINVGRYGLDLAENETIVTVLARLCTAFPEIRFRLSSIEPPEIDAALLDMAADHPNCMPHFHIPLQSGDDRVLAAMRRRYRSADFAGRVQALRARLPLAAVGCDVLTGFPGETEAQAANTRALLQECAVSFLHVFPYSRRPGTPAASMPDQVPAGSKSERAGLLRKLDADLRRHFYAANLGRVLRILVERRRADGMLEGFSENYIPVRLAGPEALVGKIAAVRLLRVDAGGPFGILETGA</sequence>
<dbReference type="SFLD" id="SFLDG01061">
    <property type="entry name" value="methylthiotransferase"/>
    <property type="match status" value="1"/>
</dbReference>
<reference evidence="10 11" key="1">
    <citation type="journal article" date="2018" name="MBio">
        <title>Insights into the evolution of host association through the isolation and characterization of a novel human periodontal pathobiont, Desulfobulbus oralis.</title>
        <authorList>
            <person name="Cross K.L."/>
            <person name="Chirania P."/>
            <person name="Xiong W."/>
            <person name="Beall C.J."/>
            <person name="Elkins J.G."/>
            <person name="Giannone R.J."/>
            <person name="Griffen A.L."/>
            <person name="Guss A.M."/>
            <person name="Hettich R.L."/>
            <person name="Joshi S.S."/>
            <person name="Mokrzan E.M."/>
            <person name="Martin R.K."/>
            <person name="Zhulin I.B."/>
            <person name="Leys E.J."/>
            <person name="Podar M."/>
        </authorList>
    </citation>
    <scope>NUCLEOTIDE SEQUENCE [LARGE SCALE GENOMIC DNA]</scope>
    <source>
        <strain evidence="10 11">ORNL</strain>
    </source>
</reference>
<evidence type="ECO:0000256" key="5">
    <source>
        <dbReference type="ARBA" id="ARBA00022723"/>
    </source>
</evidence>
<dbReference type="InterPro" id="IPR006638">
    <property type="entry name" value="Elp3/MiaA/NifB-like_rSAM"/>
</dbReference>
<evidence type="ECO:0000313" key="11">
    <source>
        <dbReference type="Proteomes" id="UP000239867"/>
    </source>
</evidence>
<dbReference type="GO" id="GO:0051539">
    <property type="term" value="F:4 iron, 4 sulfur cluster binding"/>
    <property type="evidence" value="ECO:0007669"/>
    <property type="project" value="UniProtKB-KW"/>
</dbReference>
<evidence type="ECO:0000256" key="2">
    <source>
        <dbReference type="ARBA" id="ARBA00022485"/>
    </source>
</evidence>
<dbReference type="SFLD" id="SFLDS00029">
    <property type="entry name" value="Radical_SAM"/>
    <property type="match status" value="1"/>
</dbReference>
<dbReference type="InterPro" id="IPR013848">
    <property type="entry name" value="Methylthiotransferase_N"/>
</dbReference>
<dbReference type="NCBIfam" id="TIGR00089">
    <property type="entry name" value="MiaB/RimO family radical SAM methylthiotransferase"/>
    <property type="match status" value="1"/>
</dbReference>
<dbReference type="Gene3D" id="3.40.50.12160">
    <property type="entry name" value="Methylthiotransferase, N-terminal domain"/>
    <property type="match status" value="1"/>
</dbReference>
<evidence type="ECO:0000256" key="7">
    <source>
        <dbReference type="ARBA" id="ARBA00023014"/>
    </source>
</evidence>
<dbReference type="Pfam" id="PF04055">
    <property type="entry name" value="Radical_SAM"/>
    <property type="match status" value="1"/>
</dbReference>
<name>A0A2L1GQ93_9BACT</name>
<evidence type="ECO:0000256" key="6">
    <source>
        <dbReference type="ARBA" id="ARBA00023004"/>
    </source>
</evidence>
<evidence type="ECO:0000256" key="4">
    <source>
        <dbReference type="ARBA" id="ARBA00022691"/>
    </source>
</evidence>
<dbReference type="InterPro" id="IPR058240">
    <property type="entry name" value="rSAM_sf"/>
</dbReference>
<dbReference type="GO" id="GO:0046872">
    <property type="term" value="F:metal ion binding"/>
    <property type="evidence" value="ECO:0007669"/>
    <property type="project" value="UniProtKB-KW"/>
</dbReference>
<dbReference type="PROSITE" id="PS01278">
    <property type="entry name" value="MTTASE_RADICAL"/>
    <property type="match status" value="1"/>
</dbReference>
<dbReference type="NCBIfam" id="TIGR01579">
    <property type="entry name" value="MiaB-like-C"/>
    <property type="match status" value="1"/>
</dbReference>
<dbReference type="RefSeq" id="WP_104937025.1">
    <property type="nucleotide sequence ID" value="NZ_CP021255.1"/>
</dbReference>
<feature type="domain" description="MTTase N-terminal" evidence="8">
    <location>
        <begin position="3"/>
        <end position="112"/>
    </location>
</feature>
<dbReference type="SMART" id="SM00729">
    <property type="entry name" value="Elp3"/>
    <property type="match status" value="1"/>
</dbReference>
<keyword evidence="2" id="KW-0004">4Fe-4S</keyword>
<dbReference type="PROSITE" id="PS51449">
    <property type="entry name" value="MTTASE_N"/>
    <property type="match status" value="1"/>
</dbReference>
<accession>A0A2L1GQ93</accession>
<dbReference type="PROSITE" id="PS51918">
    <property type="entry name" value="RADICAL_SAM"/>
    <property type="match status" value="1"/>
</dbReference>
<evidence type="ECO:0000256" key="3">
    <source>
        <dbReference type="ARBA" id="ARBA00022679"/>
    </source>
</evidence>
<dbReference type="PANTHER" id="PTHR11918:SF45">
    <property type="entry name" value="THREONYLCARBAMOYLADENOSINE TRNA METHYLTHIOTRANSFERASE"/>
    <property type="match status" value="1"/>
</dbReference>
<dbReference type="Proteomes" id="UP000239867">
    <property type="component" value="Chromosome"/>
</dbReference>
<dbReference type="InterPro" id="IPR020612">
    <property type="entry name" value="Methylthiotransferase_CS"/>
</dbReference>
<dbReference type="SUPFAM" id="SSF102114">
    <property type="entry name" value="Radical SAM enzymes"/>
    <property type="match status" value="1"/>
</dbReference>